<evidence type="ECO:0000313" key="2">
    <source>
        <dbReference type="EMBL" id="CAH3022005.1"/>
    </source>
</evidence>
<feature type="compositionally biased region" description="Basic residues" evidence="1">
    <location>
        <begin position="262"/>
        <end position="273"/>
    </location>
</feature>
<gene>
    <name evidence="2" type="ORF">PEVE_00013760</name>
</gene>
<dbReference type="PANTHER" id="PTHR35354">
    <property type="entry name" value="RGD1561648"/>
    <property type="match status" value="1"/>
</dbReference>
<organism evidence="2 3">
    <name type="scientific">Porites evermanni</name>
    <dbReference type="NCBI Taxonomy" id="104178"/>
    <lineage>
        <taxon>Eukaryota</taxon>
        <taxon>Metazoa</taxon>
        <taxon>Cnidaria</taxon>
        <taxon>Anthozoa</taxon>
        <taxon>Hexacorallia</taxon>
        <taxon>Scleractinia</taxon>
        <taxon>Fungiina</taxon>
        <taxon>Poritidae</taxon>
        <taxon>Porites</taxon>
    </lineage>
</organism>
<feature type="region of interest" description="Disordered" evidence="1">
    <location>
        <begin position="209"/>
        <end position="287"/>
    </location>
</feature>
<dbReference type="Proteomes" id="UP001159427">
    <property type="component" value="Unassembled WGS sequence"/>
</dbReference>
<proteinExistence type="predicted"/>
<sequence>MAGTSLEDGVQKHQKVYSFLKRTLPQDRYEGVRLIEPCVIVTDGFNKTFQFAVLGDEMLYITENPPRSLKDIKIKLDLACVTSVELIHDVAEFLGGDLKTKNQHILVEYKKICKPSLSSPSSIQSVSVPFNENSLSSRLALQASILSTSPVLRVKSFEHDNGKSPVFQTKESMVRVESQPCTKHSLTVQSRFHLSASDSDLRNIGLAGNVKGYSGSVGNMKASIGSPNSRRPLPPPPPGHESLVTQSNSNHRYRAGSVDQAHRKRPSTPRQRRKQSDKDLYDLDSSSSSTELEVSFNSFQRQHSADFSSLYRPQSPRAPSPYDSSSRFRSYSNESTEELDNSDDDSNAHTTENVEVTELHLYILTENSPMFIHLRSTWNNCILKSTLYFDRQRSSPATSPTVPSNKVDNSQLLLLFNQLKTEILHSHIMEKTFVLIQELQTAAEKSFNLKKYFWKSSDLFLFMVGQLQKYMPHSPRRSASRRKGSNREDELDFVVVLLQTFVCLFRETDVLSTRLMVIKDNKGRAIKDLLKTLIIHPLTTVTPTGMSNISPAAQLLLSGADRNMFTVGEGDDETNKLLTEILDSATSLLFELICVVHQANCFSVEDNVLNIFWLMKILEVQDQTKPFVERVMDRVTLLVSSTERSLSPSKAVLLYKQLYVLKNFLEYSTVVANHIRVGYAEEFRYYIREPVVKKKLPCKFPLTKPTLELLEKVTNYVLNKSMIKQPSFR</sequence>
<dbReference type="PANTHER" id="PTHR35354:SF1">
    <property type="entry name" value="RGD1561648"/>
    <property type="match status" value="1"/>
</dbReference>
<reference evidence="2 3" key="1">
    <citation type="submission" date="2022-05" db="EMBL/GenBank/DDBJ databases">
        <authorList>
            <consortium name="Genoscope - CEA"/>
            <person name="William W."/>
        </authorList>
    </citation>
    <scope>NUCLEOTIDE SEQUENCE [LARGE SCALE GENOMIC DNA]</scope>
</reference>
<evidence type="ECO:0000313" key="3">
    <source>
        <dbReference type="Proteomes" id="UP001159427"/>
    </source>
</evidence>
<evidence type="ECO:0000256" key="1">
    <source>
        <dbReference type="SAM" id="MobiDB-lite"/>
    </source>
</evidence>
<feature type="compositionally biased region" description="Low complexity" evidence="1">
    <location>
        <begin position="320"/>
        <end position="332"/>
    </location>
</feature>
<dbReference type="EMBL" id="CALNXI010000202">
    <property type="protein sequence ID" value="CAH3022005.1"/>
    <property type="molecule type" value="Genomic_DNA"/>
</dbReference>
<feature type="compositionally biased region" description="Acidic residues" evidence="1">
    <location>
        <begin position="335"/>
        <end position="345"/>
    </location>
</feature>
<dbReference type="InterPro" id="IPR027878">
    <property type="entry name" value="DUF4551"/>
</dbReference>
<dbReference type="Pfam" id="PF15087">
    <property type="entry name" value="DUF4551"/>
    <property type="match status" value="1"/>
</dbReference>
<accession>A0ABN8M0W0</accession>
<keyword evidence="3" id="KW-1185">Reference proteome</keyword>
<protein>
    <submittedName>
        <fullName evidence="2">Uncharacterized protein</fullName>
    </submittedName>
</protein>
<name>A0ABN8M0W0_9CNID</name>
<comment type="caution">
    <text evidence="2">The sequence shown here is derived from an EMBL/GenBank/DDBJ whole genome shotgun (WGS) entry which is preliminary data.</text>
</comment>
<feature type="region of interest" description="Disordered" evidence="1">
    <location>
        <begin position="306"/>
        <end position="348"/>
    </location>
</feature>